<proteinExistence type="predicted"/>
<organism evidence="1 2">
    <name type="scientific">Crucibulum laeve</name>
    <dbReference type="NCBI Taxonomy" id="68775"/>
    <lineage>
        <taxon>Eukaryota</taxon>
        <taxon>Fungi</taxon>
        <taxon>Dikarya</taxon>
        <taxon>Basidiomycota</taxon>
        <taxon>Agaricomycotina</taxon>
        <taxon>Agaricomycetes</taxon>
        <taxon>Agaricomycetidae</taxon>
        <taxon>Agaricales</taxon>
        <taxon>Agaricineae</taxon>
        <taxon>Nidulariaceae</taxon>
        <taxon>Crucibulum</taxon>
    </lineage>
</organism>
<name>A0A5C3M2F0_9AGAR</name>
<protein>
    <submittedName>
        <fullName evidence="1">Uncharacterized protein</fullName>
    </submittedName>
</protein>
<evidence type="ECO:0000313" key="1">
    <source>
        <dbReference type="EMBL" id="TFK39322.1"/>
    </source>
</evidence>
<reference evidence="1 2" key="1">
    <citation type="journal article" date="2019" name="Nat. Ecol. Evol.">
        <title>Megaphylogeny resolves global patterns of mushroom evolution.</title>
        <authorList>
            <person name="Varga T."/>
            <person name="Krizsan K."/>
            <person name="Foldi C."/>
            <person name="Dima B."/>
            <person name="Sanchez-Garcia M."/>
            <person name="Sanchez-Ramirez S."/>
            <person name="Szollosi G.J."/>
            <person name="Szarkandi J.G."/>
            <person name="Papp V."/>
            <person name="Albert L."/>
            <person name="Andreopoulos W."/>
            <person name="Angelini C."/>
            <person name="Antonin V."/>
            <person name="Barry K.W."/>
            <person name="Bougher N.L."/>
            <person name="Buchanan P."/>
            <person name="Buyck B."/>
            <person name="Bense V."/>
            <person name="Catcheside P."/>
            <person name="Chovatia M."/>
            <person name="Cooper J."/>
            <person name="Damon W."/>
            <person name="Desjardin D."/>
            <person name="Finy P."/>
            <person name="Geml J."/>
            <person name="Haridas S."/>
            <person name="Hughes K."/>
            <person name="Justo A."/>
            <person name="Karasinski D."/>
            <person name="Kautmanova I."/>
            <person name="Kiss B."/>
            <person name="Kocsube S."/>
            <person name="Kotiranta H."/>
            <person name="LaButti K.M."/>
            <person name="Lechner B.E."/>
            <person name="Liimatainen K."/>
            <person name="Lipzen A."/>
            <person name="Lukacs Z."/>
            <person name="Mihaltcheva S."/>
            <person name="Morgado L.N."/>
            <person name="Niskanen T."/>
            <person name="Noordeloos M.E."/>
            <person name="Ohm R.A."/>
            <person name="Ortiz-Santana B."/>
            <person name="Ovrebo C."/>
            <person name="Racz N."/>
            <person name="Riley R."/>
            <person name="Savchenko A."/>
            <person name="Shiryaev A."/>
            <person name="Soop K."/>
            <person name="Spirin V."/>
            <person name="Szebenyi C."/>
            <person name="Tomsovsky M."/>
            <person name="Tulloss R.E."/>
            <person name="Uehling J."/>
            <person name="Grigoriev I.V."/>
            <person name="Vagvolgyi C."/>
            <person name="Papp T."/>
            <person name="Martin F.M."/>
            <person name="Miettinen O."/>
            <person name="Hibbett D.S."/>
            <person name="Nagy L.G."/>
        </authorList>
    </citation>
    <scope>NUCLEOTIDE SEQUENCE [LARGE SCALE GENOMIC DNA]</scope>
    <source>
        <strain evidence="1 2">CBS 166.37</strain>
    </source>
</reference>
<sequence length="64" mass="7107">MNVVERCAEAMHKGLVGTKLEACLMHVVPCTDTSCRDLEASNFRGDSYMRRSNNKCALSSRAEI</sequence>
<dbReference type="Proteomes" id="UP000308652">
    <property type="component" value="Unassembled WGS sequence"/>
</dbReference>
<dbReference type="EMBL" id="ML213600">
    <property type="protein sequence ID" value="TFK39322.1"/>
    <property type="molecule type" value="Genomic_DNA"/>
</dbReference>
<gene>
    <name evidence="1" type="ORF">BDQ12DRAFT_77148</name>
</gene>
<accession>A0A5C3M2F0</accession>
<evidence type="ECO:0000313" key="2">
    <source>
        <dbReference type="Proteomes" id="UP000308652"/>
    </source>
</evidence>
<dbReference type="AlphaFoldDB" id="A0A5C3M2F0"/>
<keyword evidence="2" id="KW-1185">Reference proteome</keyword>